<name>E9CQX6_9GAMM</name>
<dbReference type="EMBL" id="GL636458">
    <property type="protein sequence ID" value="EFW11044.1"/>
    <property type="molecule type" value="Genomic_DNA"/>
</dbReference>
<evidence type="ECO:0000256" key="5">
    <source>
        <dbReference type="ARBA" id="ARBA00023136"/>
    </source>
</evidence>
<dbReference type="AlphaFoldDB" id="E9CQX6"/>
<proteinExistence type="predicted"/>
<evidence type="ECO:0000256" key="3">
    <source>
        <dbReference type="ARBA" id="ARBA00022692"/>
    </source>
</evidence>
<dbReference type="Proteomes" id="UP000013568">
    <property type="component" value="Unassembled WGS sequence"/>
</dbReference>
<dbReference type="RefSeq" id="WP_006710087.1">
    <property type="nucleotide sequence ID" value="NZ_GL636458.1"/>
</dbReference>
<accession>E9CQX6</accession>
<keyword evidence="8" id="KW-1185">Reference proteome</keyword>
<dbReference type="Pfam" id="PF02534">
    <property type="entry name" value="T4SS-DNA_transf"/>
    <property type="match status" value="1"/>
</dbReference>
<feature type="transmembrane region" description="Helical" evidence="6">
    <location>
        <begin position="61"/>
        <end position="85"/>
    </location>
</feature>
<keyword evidence="4 6" id="KW-1133">Transmembrane helix</keyword>
<evidence type="ECO:0000256" key="6">
    <source>
        <dbReference type="SAM" id="Phobius"/>
    </source>
</evidence>
<keyword evidence="2" id="KW-1003">Cell membrane</keyword>
<dbReference type="PANTHER" id="PTHR37937:SF1">
    <property type="entry name" value="CONJUGATIVE TRANSFER: DNA TRANSPORT"/>
    <property type="match status" value="1"/>
</dbReference>
<reference evidence="8" key="1">
    <citation type="journal article" date="2011" name="Genome Biol. Evol.">
        <title>Massive genomic decay in Serratia symbiotica, a recently evolved symbiont of aphids.</title>
        <authorList>
            <person name="Burke G.R."/>
            <person name="Moran N.A."/>
        </authorList>
    </citation>
    <scope>NUCLEOTIDE SEQUENCE [LARGE SCALE GENOMIC DNA]</scope>
    <source>
        <strain evidence="8">Tucson</strain>
    </source>
</reference>
<comment type="subcellular location">
    <subcellularLocation>
        <location evidence="1">Cell membrane</location>
        <topology evidence="1">Multi-pass membrane protein</topology>
    </subcellularLocation>
</comment>
<sequence>MKSIDKGQLLFLLIASLPVAWLIASVAVYPLNGVGLIQLLKTWRFGMLWQVLTDSHIRHDIWFNGIKSLGVGLCGSGLLITGLIVSTGRQLKVALFGDARFATDSDIRQSKQVSWGNEKEGGVIIGRYKGKLLRYTQPDFVSMGAGTRAGKGAGIVIPNLLDFNDSMVVLDPKQECYNI</sequence>
<evidence type="ECO:0000256" key="2">
    <source>
        <dbReference type="ARBA" id="ARBA00022475"/>
    </source>
</evidence>
<organism evidence="7 8">
    <name type="scientific">Serratia symbiotica str. Tucson</name>
    <dbReference type="NCBI Taxonomy" id="914128"/>
    <lineage>
        <taxon>Bacteria</taxon>
        <taxon>Pseudomonadati</taxon>
        <taxon>Pseudomonadota</taxon>
        <taxon>Gammaproteobacteria</taxon>
        <taxon>Enterobacterales</taxon>
        <taxon>Yersiniaceae</taxon>
        <taxon>Serratia</taxon>
        <taxon>Serratia symbiotica</taxon>
    </lineage>
</organism>
<dbReference type="HOGENOM" id="CLU_091541_0_0_6"/>
<keyword evidence="3 6" id="KW-0812">Transmembrane</keyword>
<gene>
    <name evidence="7" type="primary">taxB</name>
    <name evidence="7" type="ORF">SSYM_0307</name>
</gene>
<evidence type="ECO:0000313" key="8">
    <source>
        <dbReference type="Proteomes" id="UP000013568"/>
    </source>
</evidence>
<keyword evidence="5 6" id="KW-0472">Membrane</keyword>
<evidence type="ECO:0000256" key="1">
    <source>
        <dbReference type="ARBA" id="ARBA00004651"/>
    </source>
</evidence>
<dbReference type="InterPro" id="IPR051539">
    <property type="entry name" value="T4SS-coupling_protein"/>
</dbReference>
<feature type="transmembrane region" description="Helical" evidence="6">
    <location>
        <begin position="9"/>
        <end position="31"/>
    </location>
</feature>
<dbReference type="GO" id="GO:0005886">
    <property type="term" value="C:plasma membrane"/>
    <property type="evidence" value="ECO:0007669"/>
    <property type="project" value="UniProtKB-SubCell"/>
</dbReference>
<dbReference type="PANTHER" id="PTHR37937">
    <property type="entry name" value="CONJUGATIVE TRANSFER: DNA TRANSPORT"/>
    <property type="match status" value="1"/>
</dbReference>
<evidence type="ECO:0000256" key="4">
    <source>
        <dbReference type="ARBA" id="ARBA00022989"/>
    </source>
</evidence>
<feature type="non-terminal residue" evidence="7">
    <location>
        <position position="179"/>
    </location>
</feature>
<protein>
    <submittedName>
        <fullName evidence="7">Putative TaxB conjugal transfer protein</fullName>
    </submittedName>
</protein>
<dbReference type="InterPro" id="IPR003688">
    <property type="entry name" value="TraG/VirD4"/>
</dbReference>
<evidence type="ECO:0000313" key="7">
    <source>
        <dbReference type="EMBL" id="EFW11044.1"/>
    </source>
</evidence>